<evidence type="ECO:0000256" key="6">
    <source>
        <dbReference type="ARBA" id="ARBA00023136"/>
    </source>
</evidence>
<comment type="subcellular location">
    <subcellularLocation>
        <location evidence="1 7">Cell membrane</location>
        <topology evidence="1 7">Multi-pass membrane protein</topology>
    </subcellularLocation>
</comment>
<dbReference type="GO" id="GO:0055085">
    <property type="term" value="P:transmembrane transport"/>
    <property type="evidence" value="ECO:0007669"/>
    <property type="project" value="InterPro"/>
</dbReference>
<dbReference type="PANTHER" id="PTHR43005:SF2">
    <property type="entry name" value="INTEGRAL MEMBRANE SUGAR TRANSPORT PROTEIN"/>
    <property type="match status" value="1"/>
</dbReference>
<dbReference type="InterPro" id="IPR000515">
    <property type="entry name" value="MetI-like"/>
</dbReference>
<evidence type="ECO:0000256" key="2">
    <source>
        <dbReference type="ARBA" id="ARBA00022448"/>
    </source>
</evidence>
<dbReference type="EMBL" id="JADIMF010000115">
    <property type="protein sequence ID" value="MBO8469546.1"/>
    <property type="molecule type" value="Genomic_DNA"/>
</dbReference>
<evidence type="ECO:0000256" key="1">
    <source>
        <dbReference type="ARBA" id="ARBA00004651"/>
    </source>
</evidence>
<dbReference type="AlphaFoldDB" id="A0A9D9NDJ1"/>
<dbReference type="PANTHER" id="PTHR43005">
    <property type="entry name" value="BLR7065 PROTEIN"/>
    <property type="match status" value="1"/>
</dbReference>
<keyword evidence="2 7" id="KW-0813">Transport</keyword>
<feature type="transmembrane region" description="Helical" evidence="7">
    <location>
        <begin position="277"/>
        <end position="299"/>
    </location>
</feature>
<evidence type="ECO:0000313" key="10">
    <source>
        <dbReference type="Proteomes" id="UP000810292"/>
    </source>
</evidence>
<reference evidence="9" key="2">
    <citation type="journal article" date="2021" name="PeerJ">
        <title>Extensive microbial diversity within the chicken gut microbiome revealed by metagenomics and culture.</title>
        <authorList>
            <person name="Gilroy R."/>
            <person name="Ravi A."/>
            <person name="Getino M."/>
            <person name="Pursley I."/>
            <person name="Horton D.L."/>
            <person name="Alikhan N.F."/>
            <person name="Baker D."/>
            <person name="Gharbi K."/>
            <person name="Hall N."/>
            <person name="Watson M."/>
            <person name="Adriaenssens E.M."/>
            <person name="Foster-Nyarko E."/>
            <person name="Jarju S."/>
            <person name="Secka A."/>
            <person name="Antonio M."/>
            <person name="Oren A."/>
            <person name="Chaudhuri R.R."/>
            <person name="La Ragione R."/>
            <person name="Hildebrand F."/>
            <person name="Pallen M.J."/>
        </authorList>
    </citation>
    <scope>NUCLEOTIDE SEQUENCE</scope>
    <source>
        <strain evidence="9">14700</strain>
    </source>
</reference>
<protein>
    <submittedName>
        <fullName evidence="9">Sugar ABC transporter permease</fullName>
    </submittedName>
</protein>
<dbReference type="PROSITE" id="PS50928">
    <property type="entry name" value="ABC_TM1"/>
    <property type="match status" value="1"/>
</dbReference>
<keyword evidence="4 7" id="KW-0812">Transmembrane</keyword>
<proteinExistence type="inferred from homology"/>
<dbReference type="SUPFAM" id="SSF160964">
    <property type="entry name" value="MalF N-terminal region-like"/>
    <property type="match status" value="1"/>
</dbReference>
<dbReference type="InterPro" id="IPR035906">
    <property type="entry name" value="MetI-like_sf"/>
</dbReference>
<feature type="transmembrane region" description="Helical" evidence="7">
    <location>
        <begin position="173"/>
        <end position="194"/>
    </location>
</feature>
<dbReference type="SUPFAM" id="SSF161098">
    <property type="entry name" value="MetI-like"/>
    <property type="match status" value="1"/>
</dbReference>
<evidence type="ECO:0000256" key="5">
    <source>
        <dbReference type="ARBA" id="ARBA00022989"/>
    </source>
</evidence>
<dbReference type="GO" id="GO:0005886">
    <property type="term" value="C:plasma membrane"/>
    <property type="evidence" value="ECO:0007669"/>
    <property type="project" value="UniProtKB-SubCell"/>
</dbReference>
<feature type="transmembrane region" description="Helical" evidence="7">
    <location>
        <begin position="25"/>
        <end position="51"/>
    </location>
</feature>
<reference evidence="9" key="1">
    <citation type="submission" date="2020-10" db="EMBL/GenBank/DDBJ databases">
        <authorList>
            <person name="Gilroy R."/>
        </authorList>
    </citation>
    <scope>NUCLEOTIDE SEQUENCE</scope>
    <source>
        <strain evidence="9">14700</strain>
    </source>
</reference>
<feature type="transmembrane region" description="Helical" evidence="7">
    <location>
        <begin position="90"/>
        <end position="109"/>
    </location>
</feature>
<dbReference type="Pfam" id="PF00528">
    <property type="entry name" value="BPD_transp_1"/>
    <property type="match status" value="1"/>
</dbReference>
<keyword evidence="3" id="KW-1003">Cell membrane</keyword>
<gene>
    <name evidence="9" type="ORF">IAA72_07165</name>
</gene>
<evidence type="ECO:0000256" key="4">
    <source>
        <dbReference type="ARBA" id="ARBA00022692"/>
    </source>
</evidence>
<feature type="transmembrane region" description="Helical" evidence="7">
    <location>
        <begin position="121"/>
        <end position="141"/>
    </location>
</feature>
<dbReference type="CDD" id="cd06261">
    <property type="entry name" value="TM_PBP2"/>
    <property type="match status" value="1"/>
</dbReference>
<sequence length="309" mass="34576">MALGKGRKSSRKSVSLMSSKSKLPYIYLLPAMIFFILFMAYPILNVFFYSFQNYNITKPYLNGFVGIKNFVQVLSQDAVFKSSLLVSLKWVVSQVLLQLILGLFVALILNQDFAGRGMCRAVVFAPWAVSGVLTSMLWALIYNENMGVLNDILLKIGLIDTRVAWVSSYDTTFWALSVAELWRGLPFFSIMLLAGLQGISLDMYEAADVDGCSRWQRLVYITLPQLKNTIVLSTLLRAVWEFNNVDVIYNLTGGGPVNQTTTLTMYLTQTAVRDNNFGYGSAIAVIAFLLLSVFAALYIKLTGFSKEEE</sequence>
<dbReference type="Proteomes" id="UP000810292">
    <property type="component" value="Unassembled WGS sequence"/>
</dbReference>
<comment type="caution">
    <text evidence="9">The sequence shown here is derived from an EMBL/GenBank/DDBJ whole genome shotgun (WGS) entry which is preliminary data.</text>
</comment>
<dbReference type="Gene3D" id="1.10.3720.10">
    <property type="entry name" value="MetI-like"/>
    <property type="match status" value="1"/>
</dbReference>
<feature type="domain" description="ABC transmembrane type-1" evidence="8">
    <location>
        <begin position="84"/>
        <end position="298"/>
    </location>
</feature>
<accession>A0A9D9NDJ1</accession>
<evidence type="ECO:0000313" key="9">
    <source>
        <dbReference type="EMBL" id="MBO8469546.1"/>
    </source>
</evidence>
<organism evidence="9 10">
    <name type="scientific">Candidatus Ornithospirochaeta stercoravium</name>
    <dbReference type="NCBI Taxonomy" id="2840897"/>
    <lineage>
        <taxon>Bacteria</taxon>
        <taxon>Pseudomonadati</taxon>
        <taxon>Spirochaetota</taxon>
        <taxon>Spirochaetia</taxon>
        <taxon>Spirochaetales</taxon>
        <taxon>Spirochaetaceae</taxon>
        <taxon>Spirochaetaceae incertae sedis</taxon>
        <taxon>Candidatus Ornithospirochaeta</taxon>
    </lineage>
</organism>
<keyword evidence="5 7" id="KW-1133">Transmembrane helix</keyword>
<evidence type="ECO:0000256" key="3">
    <source>
        <dbReference type="ARBA" id="ARBA00022475"/>
    </source>
</evidence>
<evidence type="ECO:0000259" key="8">
    <source>
        <dbReference type="PROSITE" id="PS50928"/>
    </source>
</evidence>
<name>A0A9D9NDJ1_9SPIO</name>
<evidence type="ECO:0000256" key="7">
    <source>
        <dbReference type="RuleBase" id="RU363032"/>
    </source>
</evidence>
<comment type="similarity">
    <text evidence="7">Belongs to the binding-protein-dependent transport system permease family.</text>
</comment>
<keyword evidence="6 7" id="KW-0472">Membrane</keyword>